<proteinExistence type="predicted"/>
<evidence type="ECO:0000256" key="1">
    <source>
        <dbReference type="SAM" id="Phobius"/>
    </source>
</evidence>
<keyword evidence="1" id="KW-1133">Transmembrane helix</keyword>
<reference evidence="2 3" key="1">
    <citation type="submission" date="2016-12" db="EMBL/GenBank/DDBJ databases">
        <title>Diversity of luminous bacteria.</title>
        <authorList>
            <person name="Yoshizawa S."/>
            <person name="Kogure K."/>
        </authorList>
    </citation>
    <scope>NUCLEOTIDE SEQUENCE [LARGE SCALE GENOMIC DNA]</scope>
    <source>
        <strain evidence="2 3">LC2-408</strain>
    </source>
</reference>
<accession>A0A2S7VP47</accession>
<keyword evidence="1" id="KW-0812">Transmembrane</keyword>
<protein>
    <submittedName>
        <fullName evidence="2">Uncharacterized protein</fullName>
    </submittedName>
</protein>
<gene>
    <name evidence="2" type="ORF">BTO10_03850</name>
</gene>
<organism evidence="2 3">
    <name type="scientific">Vibrio chagasii</name>
    <dbReference type="NCBI Taxonomy" id="170679"/>
    <lineage>
        <taxon>Bacteria</taxon>
        <taxon>Pseudomonadati</taxon>
        <taxon>Pseudomonadota</taxon>
        <taxon>Gammaproteobacteria</taxon>
        <taxon>Vibrionales</taxon>
        <taxon>Vibrionaceae</taxon>
        <taxon>Vibrio</taxon>
    </lineage>
</organism>
<keyword evidence="1" id="KW-0472">Membrane</keyword>
<dbReference type="Proteomes" id="UP000238707">
    <property type="component" value="Unassembled WGS sequence"/>
</dbReference>
<evidence type="ECO:0000313" key="3">
    <source>
        <dbReference type="Proteomes" id="UP000238707"/>
    </source>
</evidence>
<dbReference type="AlphaFoldDB" id="A0A2S7VP47"/>
<name>A0A2S7VP47_9VIBR</name>
<comment type="caution">
    <text evidence="2">The sequence shown here is derived from an EMBL/GenBank/DDBJ whole genome shotgun (WGS) entry which is preliminary data.</text>
</comment>
<dbReference type="RefSeq" id="WP_004737251.1">
    <property type="nucleotide sequence ID" value="NZ_MSCI01000001.1"/>
</dbReference>
<evidence type="ECO:0000313" key="2">
    <source>
        <dbReference type="EMBL" id="PQJ63936.1"/>
    </source>
</evidence>
<keyword evidence="3" id="KW-1185">Reference proteome</keyword>
<feature type="transmembrane region" description="Helical" evidence="1">
    <location>
        <begin position="12"/>
        <end position="32"/>
    </location>
</feature>
<dbReference type="EMBL" id="MSCI01000001">
    <property type="protein sequence ID" value="PQJ63936.1"/>
    <property type="molecule type" value="Genomic_DNA"/>
</dbReference>
<sequence>MGMTIDPNWLNAVIAFCTFVTLILSLLISYLFRLSKELGEHKTHVAETYATKDDVKELGDRIERSMVKEFDRLHTLLQGKEAV</sequence>